<dbReference type="AlphaFoldDB" id="A0A379XZ63"/>
<evidence type="ECO:0000256" key="3">
    <source>
        <dbReference type="ARBA" id="ARBA00012891"/>
    </source>
</evidence>
<dbReference type="RefSeq" id="WP_136057867.1">
    <property type="nucleotide sequence ID" value="NZ_DACWWF010000018.1"/>
</dbReference>
<dbReference type="SMART" id="SM00437">
    <property type="entry name" value="TOP1Ac"/>
    <property type="match status" value="1"/>
</dbReference>
<proteinExistence type="inferred from homology"/>
<dbReference type="EMBL" id="UGXH01000005">
    <property type="protein sequence ID" value="SUI37515.1"/>
    <property type="molecule type" value="Genomic_DNA"/>
</dbReference>
<dbReference type="InterPro" id="IPR003601">
    <property type="entry name" value="Topo_IA_2"/>
</dbReference>
<comment type="catalytic activity">
    <reaction evidence="1">
        <text>ATP-independent breakage of single-stranded DNA, followed by passage and rejoining.</text>
        <dbReference type="EC" id="5.6.2.1"/>
    </reaction>
</comment>
<dbReference type="PANTHER" id="PTHR11390:SF21">
    <property type="entry name" value="DNA TOPOISOMERASE 3-ALPHA"/>
    <property type="match status" value="1"/>
</dbReference>
<dbReference type="InterPro" id="IPR013826">
    <property type="entry name" value="Topo_IA_cen_sub3"/>
</dbReference>
<dbReference type="InterPro" id="IPR034144">
    <property type="entry name" value="TOPRIM_TopoIII"/>
</dbReference>
<dbReference type="Gene3D" id="1.10.460.10">
    <property type="entry name" value="Topoisomerase I, domain 2"/>
    <property type="match status" value="1"/>
</dbReference>
<dbReference type="GO" id="GO:0006265">
    <property type="term" value="P:DNA topological change"/>
    <property type="evidence" value="ECO:0007669"/>
    <property type="project" value="InterPro"/>
</dbReference>
<dbReference type="CDD" id="cd00186">
    <property type="entry name" value="TOP1Ac"/>
    <property type="match status" value="1"/>
</dbReference>
<dbReference type="InterPro" id="IPR005738">
    <property type="entry name" value="TopoIII"/>
</dbReference>
<dbReference type="InterPro" id="IPR023406">
    <property type="entry name" value="Topo_IA_AS"/>
</dbReference>
<gene>
    <name evidence="15" type="primary">topB_4</name>
    <name evidence="15" type="ORF">NCTC10060_05685</name>
</gene>
<dbReference type="CDD" id="cd03362">
    <property type="entry name" value="TOPRIM_TopoIA_TopoIII"/>
    <property type="match status" value="1"/>
</dbReference>
<dbReference type="PROSITE" id="PS50880">
    <property type="entry name" value="TOPRIM"/>
    <property type="match status" value="1"/>
</dbReference>
<keyword evidence="5" id="KW-0460">Magnesium</keyword>
<dbReference type="SUPFAM" id="SSF57783">
    <property type="entry name" value="Zinc beta-ribbon"/>
    <property type="match status" value="1"/>
</dbReference>
<dbReference type="Pfam" id="PF01751">
    <property type="entry name" value="Toprim"/>
    <property type="match status" value="1"/>
</dbReference>
<dbReference type="NCBIfam" id="NF005829">
    <property type="entry name" value="PRK07726.1"/>
    <property type="match status" value="1"/>
</dbReference>
<evidence type="ECO:0000259" key="14">
    <source>
        <dbReference type="PROSITE" id="PS52039"/>
    </source>
</evidence>
<dbReference type="GO" id="GO:0046872">
    <property type="term" value="F:metal ion binding"/>
    <property type="evidence" value="ECO:0007669"/>
    <property type="project" value="UniProtKB-KW"/>
</dbReference>
<comment type="similarity">
    <text evidence="2">Belongs to the type IA topoisomerase family.</text>
</comment>
<evidence type="ECO:0000256" key="11">
    <source>
        <dbReference type="ARBA" id="ARBA00032235"/>
    </source>
</evidence>
<dbReference type="Gene3D" id="3.40.50.140">
    <property type="match status" value="1"/>
</dbReference>
<dbReference type="SUPFAM" id="SSF56712">
    <property type="entry name" value="Prokaryotic type I DNA topoisomerase"/>
    <property type="match status" value="1"/>
</dbReference>
<protein>
    <recommendedName>
        <fullName evidence="3">DNA topoisomerase</fullName>
        <ecNumber evidence="3">5.6.2.1</ecNumber>
    </recommendedName>
    <alternativeName>
        <fullName evidence="12">Omega-protein</fullName>
    </alternativeName>
    <alternativeName>
        <fullName evidence="11">Relaxing enzyme</fullName>
    </alternativeName>
    <alternativeName>
        <fullName evidence="9">Swivelase</fullName>
    </alternativeName>
    <alternativeName>
        <fullName evidence="10">Untwisting enzyme</fullName>
    </alternativeName>
</protein>
<dbReference type="PANTHER" id="PTHR11390">
    <property type="entry name" value="PROKARYOTIC DNA TOPOISOMERASE"/>
    <property type="match status" value="1"/>
</dbReference>
<evidence type="ECO:0000256" key="6">
    <source>
        <dbReference type="ARBA" id="ARBA00023029"/>
    </source>
</evidence>
<dbReference type="InterPro" id="IPR006171">
    <property type="entry name" value="TOPRIM_dom"/>
</dbReference>
<evidence type="ECO:0000256" key="2">
    <source>
        <dbReference type="ARBA" id="ARBA00009446"/>
    </source>
</evidence>
<dbReference type="Gene3D" id="3.30.65.10">
    <property type="entry name" value="Bacterial Topoisomerase I, domain 1"/>
    <property type="match status" value="1"/>
</dbReference>
<evidence type="ECO:0000256" key="5">
    <source>
        <dbReference type="ARBA" id="ARBA00022842"/>
    </source>
</evidence>
<dbReference type="Gene3D" id="2.70.20.10">
    <property type="entry name" value="Topoisomerase I, domain 3"/>
    <property type="match status" value="1"/>
</dbReference>
<dbReference type="Pfam" id="PF01131">
    <property type="entry name" value="Topoisom_bac"/>
    <property type="match status" value="1"/>
</dbReference>
<dbReference type="Gene3D" id="1.10.290.10">
    <property type="entry name" value="Topoisomerase I, domain 4"/>
    <property type="match status" value="1"/>
</dbReference>
<keyword evidence="6" id="KW-0799">Topoisomerase</keyword>
<evidence type="ECO:0000256" key="9">
    <source>
        <dbReference type="ARBA" id="ARBA00030003"/>
    </source>
</evidence>
<dbReference type="InterPro" id="IPR023405">
    <property type="entry name" value="Topo_IA_core_domain"/>
</dbReference>
<keyword evidence="4" id="KW-0479">Metal-binding</keyword>
<sequence length="678" mass="75750">MRVFIAEKPNVAKAIAAVLGTTNKKDGYIECGSDYVTWCFGHMYEQAEPDAYTPDEVPRNENGKKIWREDDLPIIPEKWIINPREDAGKQLKTIRHLIERADTIVNAGDPDREGQLLVDEILDDVGCTKPVLRYWCNANDTVSVTRALKALESNDKYVNFGRAALARGRADWLVGMNLSRGFTLKAARGGSRVLLTVGRVQTPTLALVVARDLEIENFKPVPYHNIRAVIKYGDSAFVAAWKAHEDQAGLDSEGRLVDTKEADRLVNQLTNSEGSVVEYKQEPKKQNQPKSYSFSDLIAQASSSYGYSAEQVMATCQSLYETHKLTSYPRSDCSYLPESQHADAPEVFKSLRQTYPDISGLIDNADTKIKSKTFNDSKVTAHHGIIPTQHKGDVNRLSPVERNIYDLIVRAYIAQFYPVHEFKATTIVLDIKGETFIAGGKVVTKNGWKDVYTTADEDDDDDNEKEAEQKLPVMKNGDSVLCVQAKRMDAKTKAPRRFNDGTLNTAMVNIHKFVDDPAQKKLLREGDGIGTEATRATIVSELKKRGFIENKGKDIISTRLGRGLIAILPELVKSPVMTAINERMLLEIEQGKRDVNSFVKHQEKFVRDQIKVINSGAIKVAGGVQISDKYKCKVCGKGLIRRLSKKNGYFWSCSGYPTCKESYPDIKGSPNYNPVKRA</sequence>
<dbReference type="Proteomes" id="UP000254633">
    <property type="component" value="Unassembled WGS sequence"/>
</dbReference>
<dbReference type="GO" id="GO:0006310">
    <property type="term" value="P:DNA recombination"/>
    <property type="evidence" value="ECO:0007669"/>
    <property type="project" value="TreeGrafter"/>
</dbReference>
<organism evidence="15 16">
    <name type="scientific">Salmonella diarizonae</name>
    <dbReference type="NCBI Taxonomy" id="59204"/>
    <lineage>
        <taxon>Bacteria</taxon>
        <taxon>Pseudomonadati</taxon>
        <taxon>Pseudomonadota</taxon>
        <taxon>Gammaproteobacteria</taxon>
        <taxon>Enterobacterales</taxon>
        <taxon>Enterobacteriaceae</taxon>
        <taxon>Salmonella</taxon>
    </lineage>
</organism>
<feature type="domain" description="Topo IA-type catalytic" evidence="14">
    <location>
        <begin position="157"/>
        <end position="611"/>
    </location>
</feature>
<dbReference type="SMART" id="SM00436">
    <property type="entry name" value="TOP1Bc"/>
    <property type="match status" value="1"/>
</dbReference>
<reference evidence="15 16" key="1">
    <citation type="submission" date="2018-06" db="EMBL/GenBank/DDBJ databases">
        <authorList>
            <consortium name="Pathogen Informatics"/>
            <person name="Doyle S."/>
        </authorList>
    </citation>
    <scope>NUCLEOTIDE SEQUENCE [LARGE SCALE GENOMIC DNA]</scope>
    <source>
        <strain evidence="15 16">NCTC10060</strain>
    </source>
</reference>
<dbReference type="InterPro" id="IPR013824">
    <property type="entry name" value="Topo_IA_cen_sub1"/>
</dbReference>
<evidence type="ECO:0000256" key="12">
    <source>
        <dbReference type="ARBA" id="ARBA00032877"/>
    </source>
</evidence>
<evidence type="ECO:0000259" key="13">
    <source>
        <dbReference type="PROSITE" id="PS50880"/>
    </source>
</evidence>
<dbReference type="InterPro" id="IPR000380">
    <property type="entry name" value="Topo_IA"/>
</dbReference>
<dbReference type="PROSITE" id="PS00396">
    <property type="entry name" value="TOPO_IA_1"/>
    <property type="match status" value="1"/>
</dbReference>
<dbReference type="InterPro" id="IPR003602">
    <property type="entry name" value="Topo_IA_DNA-bd_dom"/>
</dbReference>
<evidence type="ECO:0000313" key="16">
    <source>
        <dbReference type="Proteomes" id="UP000254633"/>
    </source>
</evidence>
<evidence type="ECO:0000256" key="7">
    <source>
        <dbReference type="ARBA" id="ARBA00023125"/>
    </source>
</evidence>
<evidence type="ECO:0000256" key="4">
    <source>
        <dbReference type="ARBA" id="ARBA00022723"/>
    </source>
</evidence>
<evidence type="ECO:0000256" key="1">
    <source>
        <dbReference type="ARBA" id="ARBA00000213"/>
    </source>
</evidence>
<name>A0A379XZ63_SALDZ</name>
<dbReference type="GO" id="GO:0006281">
    <property type="term" value="P:DNA repair"/>
    <property type="evidence" value="ECO:0007669"/>
    <property type="project" value="TreeGrafter"/>
</dbReference>
<dbReference type="InterPro" id="IPR013825">
    <property type="entry name" value="Topo_IA_cen_sub2"/>
</dbReference>
<keyword evidence="8 15" id="KW-0413">Isomerase</keyword>
<dbReference type="EC" id="5.6.2.1" evidence="3"/>
<dbReference type="GO" id="GO:0003677">
    <property type="term" value="F:DNA binding"/>
    <property type="evidence" value="ECO:0007669"/>
    <property type="project" value="UniProtKB-KW"/>
</dbReference>
<keyword evidence="7" id="KW-0238">DNA-binding</keyword>
<dbReference type="GO" id="GO:0043597">
    <property type="term" value="C:cytoplasmic replication fork"/>
    <property type="evidence" value="ECO:0007669"/>
    <property type="project" value="TreeGrafter"/>
</dbReference>
<dbReference type="GO" id="GO:0003917">
    <property type="term" value="F:DNA topoisomerase type I (single strand cut, ATP-independent) activity"/>
    <property type="evidence" value="ECO:0007669"/>
    <property type="project" value="UniProtKB-EC"/>
</dbReference>
<accession>A0A379XZ63</accession>
<dbReference type="PRINTS" id="PR00417">
    <property type="entry name" value="PRTPISMRASEI"/>
</dbReference>
<dbReference type="SMART" id="SM00493">
    <property type="entry name" value="TOPRIM"/>
    <property type="match status" value="1"/>
</dbReference>
<evidence type="ECO:0000256" key="10">
    <source>
        <dbReference type="ARBA" id="ARBA00031985"/>
    </source>
</evidence>
<evidence type="ECO:0000256" key="8">
    <source>
        <dbReference type="ARBA" id="ARBA00023235"/>
    </source>
</evidence>
<feature type="domain" description="Toprim" evidence="13">
    <location>
        <begin position="1"/>
        <end position="152"/>
    </location>
</feature>
<dbReference type="PROSITE" id="PS52039">
    <property type="entry name" value="TOPO_IA_2"/>
    <property type="match status" value="1"/>
</dbReference>
<dbReference type="NCBIfam" id="TIGR01056">
    <property type="entry name" value="topB"/>
    <property type="match status" value="1"/>
</dbReference>
<dbReference type="InterPro" id="IPR013497">
    <property type="entry name" value="Topo_IA_cen"/>
</dbReference>
<evidence type="ECO:0000313" key="15">
    <source>
        <dbReference type="EMBL" id="SUI37515.1"/>
    </source>
</evidence>